<evidence type="ECO:0000256" key="1">
    <source>
        <dbReference type="SAM" id="MobiDB-lite"/>
    </source>
</evidence>
<gene>
    <name evidence="2" type="ORF">RIMI_LOCUS5228734</name>
</gene>
<sequence>VRNHHAGEGRSLAKSSRDPKREKRRRKVPNPTSQGRDPPKASRQARLNSSSVIGIPDSIYFQVKDAPLMAIKENLPPKPVEVVPPRKRIRRKLMDSPQPSQTVGLTQFTERNDAEDSISEELTPIVYTPEMLNKTVTITKEVADVPSIDQNLESTRGFMAHDQDFRKLGFTFNLKTGSQQADLNSTVILSQDSVSLGPESNVKEAKPPTSMLQRLGLPSLLNKNLGKLSDKPSYMAMTSAAERKRKLLSHGSDAGVLCSALLRAEYSTAVRRRRKGQRPSACALQYFACPQQGRAKYACAGAVAEDQKRTSCNEDGRRRSGPETPIFHHPT</sequence>
<accession>A0ABN9L4C0</accession>
<comment type="caution">
    <text evidence="2">The sequence shown here is derived from an EMBL/GenBank/DDBJ whole genome shotgun (WGS) entry which is preliminary data.</text>
</comment>
<evidence type="ECO:0000313" key="2">
    <source>
        <dbReference type="EMBL" id="CAJ0932702.1"/>
    </source>
</evidence>
<reference evidence="2" key="1">
    <citation type="submission" date="2023-07" db="EMBL/GenBank/DDBJ databases">
        <authorList>
            <person name="Stuckert A."/>
        </authorList>
    </citation>
    <scope>NUCLEOTIDE SEQUENCE</scope>
</reference>
<protein>
    <submittedName>
        <fullName evidence="2">Uncharacterized protein</fullName>
    </submittedName>
</protein>
<feature type="non-terminal residue" evidence="2">
    <location>
        <position position="1"/>
    </location>
</feature>
<name>A0ABN9L4C0_9NEOB</name>
<dbReference type="EMBL" id="CAUEEQ010008839">
    <property type="protein sequence ID" value="CAJ0932702.1"/>
    <property type="molecule type" value="Genomic_DNA"/>
</dbReference>
<organism evidence="2 3">
    <name type="scientific">Ranitomeya imitator</name>
    <name type="common">mimic poison frog</name>
    <dbReference type="NCBI Taxonomy" id="111125"/>
    <lineage>
        <taxon>Eukaryota</taxon>
        <taxon>Metazoa</taxon>
        <taxon>Chordata</taxon>
        <taxon>Craniata</taxon>
        <taxon>Vertebrata</taxon>
        <taxon>Euteleostomi</taxon>
        <taxon>Amphibia</taxon>
        <taxon>Batrachia</taxon>
        <taxon>Anura</taxon>
        <taxon>Neobatrachia</taxon>
        <taxon>Hyloidea</taxon>
        <taxon>Dendrobatidae</taxon>
        <taxon>Dendrobatinae</taxon>
        <taxon>Ranitomeya</taxon>
    </lineage>
</organism>
<feature type="region of interest" description="Disordered" evidence="1">
    <location>
        <begin position="1"/>
        <end position="50"/>
    </location>
</feature>
<feature type="region of interest" description="Disordered" evidence="1">
    <location>
        <begin position="308"/>
        <end position="331"/>
    </location>
</feature>
<dbReference type="Proteomes" id="UP001176940">
    <property type="component" value="Unassembled WGS sequence"/>
</dbReference>
<feature type="compositionally biased region" description="Basic and acidic residues" evidence="1">
    <location>
        <begin position="308"/>
        <end position="321"/>
    </location>
</feature>
<keyword evidence="3" id="KW-1185">Reference proteome</keyword>
<proteinExistence type="predicted"/>
<evidence type="ECO:0000313" key="3">
    <source>
        <dbReference type="Proteomes" id="UP001176940"/>
    </source>
</evidence>